<keyword evidence="1" id="KW-1133">Transmembrane helix</keyword>
<dbReference type="InterPro" id="IPR025698">
    <property type="entry name" value="2TM_dom"/>
</dbReference>
<evidence type="ECO:0000313" key="3">
    <source>
        <dbReference type="EMBL" id="CAL2107328.1"/>
    </source>
</evidence>
<organism evidence="3 4">
    <name type="scientific">Tenacibaculum vairaonense</name>
    <dbReference type="NCBI Taxonomy" id="3137860"/>
    <lineage>
        <taxon>Bacteria</taxon>
        <taxon>Pseudomonadati</taxon>
        <taxon>Bacteroidota</taxon>
        <taxon>Flavobacteriia</taxon>
        <taxon>Flavobacteriales</taxon>
        <taxon>Flavobacteriaceae</taxon>
        <taxon>Tenacibaculum</taxon>
    </lineage>
</organism>
<keyword evidence="1" id="KW-0472">Membrane</keyword>
<gene>
    <name evidence="3" type="ORF">T190115A13A_30174</name>
</gene>
<dbReference type="RefSeq" id="WP_348704664.1">
    <property type="nucleotide sequence ID" value="NZ_CAXIYA010000022.1"/>
</dbReference>
<accession>A0ABP1FAD9</accession>
<proteinExistence type="predicted"/>
<evidence type="ECO:0000259" key="2">
    <source>
        <dbReference type="Pfam" id="PF13239"/>
    </source>
</evidence>
<comment type="caution">
    <text evidence="3">The sequence shown here is derived from an EMBL/GenBank/DDBJ whole genome shotgun (WGS) entry which is preliminary data.</text>
</comment>
<sequence length="99" mass="12310">MENNNLYRYKYSKARKKAKKIKKLYVHTIITIVMIPVLIIINKKYIPMHNWFWYPLIGMILSLFFHWINVYKEYQLIFGKKWEERKVNEIMNKEKEPNN</sequence>
<name>A0ABP1FAD9_9FLAO</name>
<feature type="transmembrane region" description="Helical" evidence="1">
    <location>
        <begin position="24"/>
        <end position="41"/>
    </location>
</feature>
<feature type="transmembrane region" description="Helical" evidence="1">
    <location>
        <begin position="53"/>
        <end position="71"/>
    </location>
</feature>
<dbReference type="EMBL" id="CAXJRC010000033">
    <property type="protein sequence ID" value="CAL2107328.1"/>
    <property type="molecule type" value="Genomic_DNA"/>
</dbReference>
<keyword evidence="1" id="KW-0812">Transmembrane</keyword>
<protein>
    <submittedName>
        <fullName evidence="3">2TM domain-containing protein</fullName>
    </submittedName>
</protein>
<feature type="domain" description="2TM" evidence="2">
    <location>
        <begin position="13"/>
        <end position="92"/>
    </location>
</feature>
<evidence type="ECO:0000313" key="4">
    <source>
        <dbReference type="Proteomes" id="UP001497602"/>
    </source>
</evidence>
<keyword evidence="4" id="KW-1185">Reference proteome</keyword>
<dbReference type="Pfam" id="PF13239">
    <property type="entry name" value="2TM"/>
    <property type="match status" value="1"/>
</dbReference>
<dbReference type="Proteomes" id="UP001497602">
    <property type="component" value="Unassembled WGS sequence"/>
</dbReference>
<reference evidence="3 4" key="1">
    <citation type="submission" date="2024-05" db="EMBL/GenBank/DDBJ databases">
        <authorList>
            <person name="Duchaud E."/>
        </authorList>
    </citation>
    <scope>NUCLEOTIDE SEQUENCE [LARGE SCALE GENOMIC DNA]</scope>
    <source>
        <strain evidence="3">Ena-SAMPLE-TAB-13-05-2024-13:56:06:370-140305</strain>
    </source>
</reference>
<evidence type="ECO:0000256" key="1">
    <source>
        <dbReference type="SAM" id="Phobius"/>
    </source>
</evidence>